<keyword evidence="6" id="KW-1185">Reference proteome</keyword>
<feature type="compositionally biased region" description="Basic and acidic residues" evidence="3">
    <location>
        <begin position="354"/>
        <end position="363"/>
    </location>
</feature>
<evidence type="ECO:0000313" key="6">
    <source>
        <dbReference type="Proteomes" id="UP000886653"/>
    </source>
</evidence>
<reference evidence="5" key="1">
    <citation type="submission" date="2013-11" db="EMBL/GenBank/DDBJ databases">
        <title>Genome sequence of the fusiform rust pathogen reveals effectors for host alternation and coevolution with pine.</title>
        <authorList>
            <consortium name="DOE Joint Genome Institute"/>
            <person name="Smith K."/>
            <person name="Pendleton A."/>
            <person name="Kubisiak T."/>
            <person name="Anderson C."/>
            <person name="Salamov A."/>
            <person name="Aerts A."/>
            <person name="Riley R."/>
            <person name="Clum A."/>
            <person name="Lindquist E."/>
            <person name="Ence D."/>
            <person name="Campbell M."/>
            <person name="Kronenberg Z."/>
            <person name="Feau N."/>
            <person name="Dhillon B."/>
            <person name="Hamelin R."/>
            <person name="Burleigh J."/>
            <person name="Smith J."/>
            <person name="Yandell M."/>
            <person name="Nelson C."/>
            <person name="Grigoriev I."/>
            <person name="Davis J."/>
        </authorList>
    </citation>
    <scope>NUCLEOTIDE SEQUENCE</scope>
    <source>
        <strain evidence="5">G11</strain>
    </source>
</reference>
<feature type="compositionally biased region" description="Basic and acidic residues" evidence="3">
    <location>
        <begin position="387"/>
        <end position="396"/>
    </location>
</feature>
<feature type="compositionally biased region" description="Low complexity" evidence="3">
    <location>
        <begin position="405"/>
        <end position="416"/>
    </location>
</feature>
<feature type="compositionally biased region" description="Polar residues" evidence="3">
    <location>
        <begin position="556"/>
        <end position="565"/>
    </location>
</feature>
<sequence>MDQLELFSTHDWPFVTQPDTPLSLLEHTDPKPSCRSRRQMPGHVLFFDRLLILANISDHINLYPPANLTTLQSLLHAIDTCPFDFLKKSCLIYYLLKEYGDKREQAFATERLIPFHFTGGIDGLWALDHSMWTLAVSSFSNPAVSPDFIPDIMTCLATLPPIDQRSRHLLSFYQFVNPPLDLPAAILVLRAMSALGRMRSAWALQRTFQRPDRDQLIQAMLGACFGLNDHTRPYSVSLQTLSGFAFDELEDSILEDFCKSSPAILSQPNAVVAIHFYLNKLTGEARYIEAIRFEQGLAGSNSIQNDPDIDRVIKGIKDILPEVQRNMLDLELDAITSKEPSRLVAEAGSIASKSSRDSPRPHYDIGQLAWDAPTPAPDLPHPTSLAEAREQRELKNPRAQIFDQPHSLPLSASPLLRRTGPPGSIQKRNEPQKTLLKALAFQSVQHTPSKSTSHLVHLTTVTEGHPTHSTSDRRQSTMDAVMATPPRPLSNDQPLQEAEPRSTPRFKHFVGPARLPLSKSSTGSTPAPISGRAPKLDGSPFHHLDSNSKNHAAKPPSSQNGTQDRWPTRIAFTPRRPIVSRKSEVASRRPGPNSQPMV</sequence>
<keyword evidence="2" id="KW-0539">Nucleus</keyword>
<dbReference type="InterPro" id="IPR025151">
    <property type="entry name" value="ELYS_dom"/>
</dbReference>
<organism evidence="5 6">
    <name type="scientific">Cronartium quercuum f. sp. fusiforme G11</name>
    <dbReference type="NCBI Taxonomy" id="708437"/>
    <lineage>
        <taxon>Eukaryota</taxon>
        <taxon>Fungi</taxon>
        <taxon>Dikarya</taxon>
        <taxon>Basidiomycota</taxon>
        <taxon>Pucciniomycotina</taxon>
        <taxon>Pucciniomycetes</taxon>
        <taxon>Pucciniales</taxon>
        <taxon>Coleosporiaceae</taxon>
        <taxon>Cronartium</taxon>
    </lineage>
</organism>
<feature type="region of interest" description="Disordered" evidence="3">
    <location>
        <begin position="460"/>
        <end position="598"/>
    </location>
</feature>
<comment type="caution">
    <text evidence="5">The sequence shown here is derived from an EMBL/GenBank/DDBJ whole genome shotgun (WGS) entry which is preliminary data.</text>
</comment>
<feature type="compositionally biased region" description="Polar residues" evidence="3">
    <location>
        <begin position="518"/>
        <end position="527"/>
    </location>
</feature>
<evidence type="ECO:0000256" key="3">
    <source>
        <dbReference type="SAM" id="MobiDB-lite"/>
    </source>
</evidence>
<dbReference type="EMBL" id="MU167336">
    <property type="protein sequence ID" value="KAG0142824.1"/>
    <property type="molecule type" value="Genomic_DNA"/>
</dbReference>
<name>A0A9P6T8Q5_9BASI</name>
<accession>A0A9P6T8Q5</accession>
<dbReference type="OrthoDB" id="20729at2759"/>
<protein>
    <recommendedName>
        <fullName evidence="4">ELYS-like domain-containing protein</fullName>
    </recommendedName>
</protein>
<gene>
    <name evidence="5" type="ORF">CROQUDRAFT_210317</name>
</gene>
<evidence type="ECO:0000259" key="4">
    <source>
        <dbReference type="Pfam" id="PF13934"/>
    </source>
</evidence>
<proteinExistence type="predicted"/>
<dbReference type="AlphaFoldDB" id="A0A9P6T8Q5"/>
<feature type="domain" description="ELYS-like" evidence="4">
    <location>
        <begin position="44"/>
        <end position="260"/>
    </location>
</feature>
<dbReference type="Pfam" id="PF13934">
    <property type="entry name" value="ELYS"/>
    <property type="match status" value="1"/>
</dbReference>
<dbReference type="GO" id="GO:0005634">
    <property type="term" value="C:nucleus"/>
    <property type="evidence" value="ECO:0007669"/>
    <property type="project" value="UniProtKB-SubCell"/>
</dbReference>
<evidence type="ECO:0000313" key="5">
    <source>
        <dbReference type="EMBL" id="KAG0142824.1"/>
    </source>
</evidence>
<dbReference type="Proteomes" id="UP000886653">
    <property type="component" value="Unassembled WGS sequence"/>
</dbReference>
<feature type="region of interest" description="Disordered" evidence="3">
    <location>
        <begin position="347"/>
        <end position="428"/>
    </location>
</feature>
<evidence type="ECO:0000256" key="2">
    <source>
        <dbReference type="ARBA" id="ARBA00023242"/>
    </source>
</evidence>
<comment type="subcellular location">
    <subcellularLocation>
        <location evidence="1">Nucleus</location>
    </subcellularLocation>
</comment>
<evidence type="ECO:0000256" key="1">
    <source>
        <dbReference type="ARBA" id="ARBA00004123"/>
    </source>
</evidence>